<dbReference type="Pfam" id="PF12770">
    <property type="entry name" value="CHAT"/>
    <property type="match status" value="1"/>
</dbReference>
<evidence type="ECO:0000256" key="1">
    <source>
        <dbReference type="PROSITE-ProRule" id="PRU00339"/>
    </source>
</evidence>
<proteinExistence type="predicted"/>
<dbReference type="PATRIC" id="fig|1348334.3.peg.1213"/>
<comment type="caution">
    <text evidence="3">The sequence shown here is derived from an EMBL/GenBank/DDBJ whole genome shotgun (WGS) entry which is preliminary data.</text>
</comment>
<name>U7QL65_9CYAN</name>
<dbReference type="Pfam" id="PF13424">
    <property type="entry name" value="TPR_12"/>
    <property type="match status" value="1"/>
</dbReference>
<gene>
    <name evidence="3" type="ORF">M595_1240</name>
</gene>
<evidence type="ECO:0000259" key="2">
    <source>
        <dbReference type="Pfam" id="PF12770"/>
    </source>
</evidence>
<evidence type="ECO:0000313" key="3">
    <source>
        <dbReference type="EMBL" id="ERT08704.1"/>
    </source>
</evidence>
<dbReference type="Gene3D" id="1.25.40.10">
    <property type="entry name" value="Tetratricopeptide repeat domain"/>
    <property type="match status" value="1"/>
</dbReference>
<feature type="domain" description="CHAT" evidence="2">
    <location>
        <begin position="332"/>
        <end position="619"/>
    </location>
</feature>
<dbReference type="PROSITE" id="PS50005">
    <property type="entry name" value="TPR"/>
    <property type="match status" value="1"/>
</dbReference>
<accession>U7QL65</accession>
<dbReference type="SMART" id="SM00028">
    <property type="entry name" value="TPR"/>
    <property type="match status" value="3"/>
</dbReference>
<dbReference type="EMBL" id="AUZM01000008">
    <property type="protein sequence ID" value="ERT08704.1"/>
    <property type="molecule type" value="Genomic_DNA"/>
</dbReference>
<organism evidence="3 4">
    <name type="scientific">Lyngbya aestuarii BL J</name>
    <dbReference type="NCBI Taxonomy" id="1348334"/>
    <lineage>
        <taxon>Bacteria</taxon>
        <taxon>Bacillati</taxon>
        <taxon>Cyanobacteriota</taxon>
        <taxon>Cyanophyceae</taxon>
        <taxon>Oscillatoriophycideae</taxon>
        <taxon>Oscillatoriales</taxon>
        <taxon>Microcoleaceae</taxon>
        <taxon>Lyngbya</taxon>
    </lineage>
</organism>
<dbReference type="RefSeq" id="WP_023065050.1">
    <property type="nucleotide sequence ID" value="NZ_AUZM01000008.1"/>
</dbReference>
<dbReference type="AlphaFoldDB" id="U7QL65"/>
<dbReference type="Proteomes" id="UP000017127">
    <property type="component" value="Unassembled WGS sequence"/>
</dbReference>
<feature type="repeat" description="TPR" evidence="1">
    <location>
        <begin position="91"/>
        <end position="124"/>
    </location>
</feature>
<protein>
    <submittedName>
        <fullName evidence="3">TPR repeat family protein</fullName>
    </submittedName>
</protein>
<keyword evidence="1" id="KW-0802">TPR repeat</keyword>
<reference evidence="3 4" key="1">
    <citation type="journal article" date="2013" name="Front. Microbiol.">
        <title>Comparative genomic analyses of the cyanobacterium, Lyngbya aestuarii BL J, a powerful hydrogen producer.</title>
        <authorList>
            <person name="Kothari A."/>
            <person name="Vaughn M."/>
            <person name="Garcia-Pichel F."/>
        </authorList>
    </citation>
    <scope>NUCLEOTIDE SEQUENCE [LARGE SCALE GENOMIC DNA]</scope>
    <source>
        <strain evidence="3 4">BL J</strain>
    </source>
</reference>
<dbReference type="PANTHER" id="PTHR10098:SF108">
    <property type="entry name" value="TETRATRICOPEPTIDE REPEAT PROTEIN 28"/>
    <property type="match status" value="1"/>
</dbReference>
<dbReference type="PANTHER" id="PTHR10098">
    <property type="entry name" value="RAPSYN-RELATED"/>
    <property type="match status" value="1"/>
</dbReference>
<dbReference type="InterPro" id="IPR011990">
    <property type="entry name" value="TPR-like_helical_dom_sf"/>
</dbReference>
<dbReference type="SUPFAM" id="SSF48452">
    <property type="entry name" value="TPR-like"/>
    <property type="match status" value="1"/>
</dbReference>
<dbReference type="InterPro" id="IPR024983">
    <property type="entry name" value="CHAT_dom"/>
</dbReference>
<evidence type="ECO:0000313" key="4">
    <source>
        <dbReference type="Proteomes" id="UP000017127"/>
    </source>
</evidence>
<sequence>MTSTPVGISVLNLKALTLAVVVGVLSPVVSINVLNVPQVLAQTPDERKAEADQLFQQGLQQAKTSQFREALQSWQQALEIYREIGDRKGEVASLSNLGSAYNSLGQYQKAIEFHQQHLTIAREIGDRNGEASSLGNLGVALLDLNKPAEAEVELRKAIDVFESLRIDLEQDSDKVSIFDTYLRSFRSLQLVLVAQNKTDAALEISEKGRARSLIELMSERLNDGQQGLVPTTEPLNIEQIRQIAQTQNSTFVQYSIVRFPDISSLYIWVIQPTGDVTFKEVNLSSLNTPLSEIVDNSRIEDIGARGRNGDGGFAVRLSPQTQQERLAKQTANLRQLHDLLIQPIADLLPTDPSKKVVFMPQGELYLVPFPALMDEQNQYLIEKHTILTSPSVQLLDVARQSHTEKQNNPASDILIVGNPTMPEVWNPNSGEVEQLSALQGAEDEAFAIAKKFQVKPLVWGEATETIVTQKMRNARLIHLATHGLLEYGIPEESGVFDAPGAIALAPSADADGLLTSVEIYNMKLNAELVVLSACDTGRGKISGDGVIGLSRAFLQAGVPSLIVSLWKVPDDSTQFLMTKFYEYWTEDTDKIVALRRAILETKEKYPEPINWAAFTLVGEAQ</sequence>
<keyword evidence="4" id="KW-1185">Reference proteome</keyword>
<dbReference type="InterPro" id="IPR019734">
    <property type="entry name" value="TPR_rpt"/>
</dbReference>
<dbReference type="OrthoDB" id="443153at2"/>